<evidence type="ECO:0000313" key="3">
    <source>
        <dbReference type="Proteomes" id="UP000749293"/>
    </source>
</evidence>
<feature type="compositionally biased region" description="Basic and acidic residues" evidence="1">
    <location>
        <begin position="185"/>
        <end position="198"/>
    </location>
</feature>
<dbReference type="Proteomes" id="UP000749293">
    <property type="component" value="Unassembled WGS sequence"/>
</dbReference>
<feature type="region of interest" description="Disordered" evidence="1">
    <location>
        <begin position="1"/>
        <end position="75"/>
    </location>
</feature>
<dbReference type="PANTHER" id="PTHR28052:SF1">
    <property type="entry name" value="UPF0545 PROTEIN C22ORF39"/>
    <property type="match status" value="1"/>
</dbReference>
<gene>
    <name evidence="2" type="ORF">GMORB2_6304</name>
</gene>
<feature type="region of interest" description="Disordered" evidence="1">
    <location>
        <begin position="183"/>
        <end position="250"/>
    </location>
</feature>
<dbReference type="RefSeq" id="XP_035322255.1">
    <property type="nucleotide sequence ID" value="XM_035468274.1"/>
</dbReference>
<evidence type="ECO:0000313" key="2">
    <source>
        <dbReference type="EMBL" id="KAF4123603.1"/>
    </source>
</evidence>
<feature type="compositionally biased region" description="Basic and acidic residues" evidence="1">
    <location>
        <begin position="221"/>
        <end position="240"/>
    </location>
</feature>
<dbReference type="InterPro" id="IPR021475">
    <property type="entry name" value="Pants/Emi1-like"/>
</dbReference>
<comment type="caution">
    <text evidence="2">The sequence shown here is derived from an EMBL/GenBank/DDBJ whole genome shotgun (WGS) entry which is preliminary data.</text>
</comment>
<accession>A0A9P5D182</accession>
<dbReference type="PANTHER" id="PTHR28052">
    <property type="entry name" value="UPF0545 PROTEIN C22ORF39"/>
    <property type="match status" value="1"/>
</dbReference>
<proteinExistence type="predicted"/>
<organism evidence="2 3">
    <name type="scientific">Geosmithia morbida</name>
    <dbReference type="NCBI Taxonomy" id="1094350"/>
    <lineage>
        <taxon>Eukaryota</taxon>
        <taxon>Fungi</taxon>
        <taxon>Dikarya</taxon>
        <taxon>Ascomycota</taxon>
        <taxon>Pezizomycotina</taxon>
        <taxon>Sordariomycetes</taxon>
        <taxon>Hypocreomycetidae</taxon>
        <taxon>Hypocreales</taxon>
        <taxon>Bionectriaceae</taxon>
        <taxon>Geosmithia</taxon>
    </lineage>
</organism>
<evidence type="ECO:0008006" key="4">
    <source>
        <dbReference type="Google" id="ProtNLM"/>
    </source>
</evidence>
<evidence type="ECO:0000256" key="1">
    <source>
        <dbReference type="SAM" id="MobiDB-lite"/>
    </source>
</evidence>
<dbReference type="GeneID" id="55972529"/>
<dbReference type="AlphaFoldDB" id="A0A9P5D182"/>
<protein>
    <recommendedName>
        <fullName evidence="4">Early meiotic induction protein 1</fullName>
    </recommendedName>
</protein>
<dbReference type="OrthoDB" id="2017405at2759"/>
<keyword evidence="3" id="KW-1185">Reference proteome</keyword>
<sequence>MGWLWASSPSPPKPAPPAQEDAAATTTNNKPSSSSTAAPNNVDPEVQKFLDFLDNSSAPQSSKKPSPPTTKEDGSLSWISSMLKSSTPEDPSIVHVPPRDAVSESLLPTDMSCRQAFDLAWGCNSVGGQWNAVYRYGEMRSCSDQWDDFWFCMRTKSFTGPAKAEAIKEHYRDREHSRYYAPGRRSSEDVWKPREEKVAPGTAFSHKIELPSSSTGGVNDDEWRKQENERRRQVREKLGVEEPTPSPSSS</sequence>
<dbReference type="Pfam" id="PF11326">
    <property type="entry name" value="PANTS-like"/>
    <property type="match status" value="1"/>
</dbReference>
<feature type="compositionally biased region" description="Low complexity" evidence="1">
    <location>
        <begin position="18"/>
        <end position="41"/>
    </location>
</feature>
<name>A0A9P5D182_9HYPO</name>
<reference evidence="2" key="1">
    <citation type="submission" date="2020-03" db="EMBL/GenBank/DDBJ databases">
        <title>Site-based positive gene gene selection in Geosmithia morbida across the United States reveals a broad range of putative effectors and factors for local host and environmental adapation.</title>
        <authorList>
            <person name="Onufrak A."/>
            <person name="Murdoch R.W."/>
            <person name="Gazis R."/>
            <person name="Huff M."/>
            <person name="Staton M."/>
            <person name="Klingeman W."/>
            <person name="Hadziabdic D."/>
        </authorList>
    </citation>
    <scope>NUCLEOTIDE SEQUENCE</scope>
    <source>
        <strain evidence="2">1262</strain>
    </source>
</reference>
<dbReference type="EMBL" id="JAANYQ010000006">
    <property type="protein sequence ID" value="KAF4123603.1"/>
    <property type="molecule type" value="Genomic_DNA"/>
</dbReference>